<dbReference type="SMART" id="SM00052">
    <property type="entry name" value="EAL"/>
    <property type="match status" value="1"/>
</dbReference>
<organism evidence="2 3">
    <name type="scientific">Ruminococcus flavefaciens</name>
    <dbReference type="NCBI Taxonomy" id="1265"/>
    <lineage>
        <taxon>Bacteria</taxon>
        <taxon>Bacillati</taxon>
        <taxon>Bacillota</taxon>
        <taxon>Clostridia</taxon>
        <taxon>Eubacteriales</taxon>
        <taxon>Oscillospiraceae</taxon>
        <taxon>Ruminococcus</taxon>
    </lineage>
</organism>
<dbReference type="PANTHER" id="PTHR33121:SF70">
    <property type="entry name" value="SIGNALING PROTEIN YKOW"/>
    <property type="match status" value="1"/>
</dbReference>
<dbReference type="RefSeq" id="WP_072298944.1">
    <property type="nucleotide sequence ID" value="NZ_FPIP01000001.1"/>
</dbReference>
<reference evidence="2 3" key="1">
    <citation type="submission" date="2016-11" db="EMBL/GenBank/DDBJ databases">
        <authorList>
            <person name="Jaros S."/>
            <person name="Januszkiewicz K."/>
            <person name="Wedrychowicz H."/>
        </authorList>
    </citation>
    <scope>NUCLEOTIDE SEQUENCE [LARGE SCALE GENOMIC DNA]</scope>
    <source>
        <strain evidence="2 3">YL228</strain>
    </source>
</reference>
<proteinExistence type="predicted"/>
<sequence>MKYSADEIRAALQNNELTTYYQPQYDALTSQLKSAEALVRWIKPDGTVISPFFFIPVAEESDLIMDIDWYVTELVCKTLEKQNMMPQFPISINFSRKHIQEDNFAERLTALVDKYELPHSLIEVEITESAMVGEEERILDWIVSIRNAGFTVAIDDFGSGLSSLQFVKDIPADVLKIDKSLLSHNCEDEKERIVLESIFNFAHRLHMKTVAEGVETKEQLGFLRTCDCNRIQGYLFAKPMPEEDYLSLCMVHKAVEEPTDILQLQSPASAVNLLLEAVFRRYPLVIFTNLTRNTFYMMAYQNFTTTSCPSTGIFDELIVHGTSSMHPDDREAFATTFDRKNLIARHSEGAQEIRLVTRQLGDDGVYRKVETTDYFVKSSYSEDVIAITLCENLPDE</sequence>
<dbReference type="EMBL" id="FPIP01000001">
    <property type="protein sequence ID" value="SFW11329.1"/>
    <property type="molecule type" value="Genomic_DNA"/>
</dbReference>
<dbReference type="AlphaFoldDB" id="A0A1K1LKB6"/>
<name>A0A1K1LKB6_RUMFL</name>
<dbReference type="InterPro" id="IPR050706">
    <property type="entry name" value="Cyclic-di-GMP_PDE-like"/>
</dbReference>
<evidence type="ECO:0000259" key="1">
    <source>
        <dbReference type="PROSITE" id="PS50883"/>
    </source>
</evidence>
<protein>
    <submittedName>
        <fullName evidence="2">EAL domain, c-di-GMP-specific phosphodiesterase class I (Or its enzymatically inactive variant)</fullName>
    </submittedName>
</protein>
<gene>
    <name evidence="2" type="ORF">SAMN02910280_0497</name>
</gene>
<feature type="domain" description="EAL" evidence="1">
    <location>
        <begin position="1"/>
        <end position="253"/>
    </location>
</feature>
<dbReference type="Pfam" id="PF00563">
    <property type="entry name" value="EAL"/>
    <property type="match status" value="1"/>
</dbReference>
<accession>A0A1K1LKB6</accession>
<dbReference type="GO" id="GO:0071111">
    <property type="term" value="F:cyclic-guanylate-specific phosphodiesterase activity"/>
    <property type="evidence" value="ECO:0007669"/>
    <property type="project" value="InterPro"/>
</dbReference>
<dbReference type="Proteomes" id="UP000183461">
    <property type="component" value="Unassembled WGS sequence"/>
</dbReference>
<dbReference type="InterPro" id="IPR001633">
    <property type="entry name" value="EAL_dom"/>
</dbReference>
<dbReference type="CDD" id="cd01948">
    <property type="entry name" value="EAL"/>
    <property type="match status" value="1"/>
</dbReference>
<evidence type="ECO:0000313" key="2">
    <source>
        <dbReference type="EMBL" id="SFW11329.1"/>
    </source>
</evidence>
<evidence type="ECO:0000313" key="3">
    <source>
        <dbReference type="Proteomes" id="UP000183461"/>
    </source>
</evidence>
<dbReference type="InterPro" id="IPR035919">
    <property type="entry name" value="EAL_sf"/>
</dbReference>
<dbReference type="PROSITE" id="PS50883">
    <property type="entry name" value="EAL"/>
    <property type="match status" value="1"/>
</dbReference>
<dbReference type="PANTHER" id="PTHR33121">
    <property type="entry name" value="CYCLIC DI-GMP PHOSPHODIESTERASE PDEF"/>
    <property type="match status" value="1"/>
</dbReference>
<dbReference type="SUPFAM" id="SSF141868">
    <property type="entry name" value="EAL domain-like"/>
    <property type="match status" value="1"/>
</dbReference>
<dbReference type="Gene3D" id="3.20.20.450">
    <property type="entry name" value="EAL domain"/>
    <property type="match status" value="1"/>
</dbReference>